<keyword evidence="2" id="KW-0472">Membrane</keyword>
<name>A0A067PXY5_9AGAM</name>
<gene>
    <name evidence="3" type="ORF">JAAARDRAFT_195341</name>
</gene>
<evidence type="ECO:0000313" key="4">
    <source>
        <dbReference type="Proteomes" id="UP000027265"/>
    </source>
</evidence>
<proteinExistence type="predicted"/>
<dbReference type="OrthoDB" id="3365917at2759"/>
<dbReference type="HOGENOM" id="CLU_783380_0_0_1"/>
<dbReference type="Proteomes" id="UP000027265">
    <property type="component" value="Unassembled WGS sequence"/>
</dbReference>
<keyword evidence="2" id="KW-1133">Transmembrane helix</keyword>
<dbReference type="STRING" id="933084.A0A067PXY5"/>
<reference evidence="4" key="1">
    <citation type="journal article" date="2014" name="Proc. Natl. Acad. Sci. U.S.A.">
        <title>Extensive sampling of basidiomycete genomes demonstrates inadequacy of the white-rot/brown-rot paradigm for wood decay fungi.</title>
        <authorList>
            <person name="Riley R."/>
            <person name="Salamov A.A."/>
            <person name="Brown D.W."/>
            <person name="Nagy L.G."/>
            <person name="Floudas D."/>
            <person name="Held B.W."/>
            <person name="Levasseur A."/>
            <person name="Lombard V."/>
            <person name="Morin E."/>
            <person name="Otillar R."/>
            <person name="Lindquist E.A."/>
            <person name="Sun H."/>
            <person name="LaButti K.M."/>
            <person name="Schmutz J."/>
            <person name="Jabbour D."/>
            <person name="Luo H."/>
            <person name="Baker S.E."/>
            <person name="Pisabarro A.G."/>
            <person name="Walton J.D."/>
            <person name="Blanchette R.A."/>
            <person name="Henrissat B."/>
            <person name="Martin F."/>
            <person name="Cullen D."/>
            <person name="Hibbett D.S."/>
            <person name="Grigoriev I.V."/>
        </authorList>
    </citation>
    <scope>NUCLEOTIDE SEQUENCE [LARGE SCALE GENOMIC DNA]</scope>
    <source>
        <strain evidence="4">MUCL 33604</strain>
    </source>
</reference>
<dbReference type="AlphaFoldDB" id="A0A067PXY5"/>
<feature type="region of interest" description="Disordered" evidence="1">
    <location>
        <begin position="287"/>
        <end position="310"/>
    </location>
</feature>
<evidence type="ECO:0000313" key="3">
    <source>
        <dbReference type="EMBL" id="KDQ56137.1"/>
    </source>
</evidence>
<feature type="transmembrane region" description="Helical" evidence="2">
    <location>
        <begin position="247"/>
        <end position="266"/>
    </location>
</feature>
<accession>A0A067PXY5</accession>
<keyword evidence="4" id="KW-1185">Reference proteome</keyword>
<keyword evidence="2" id="KW-0812">Transmembrane</keyword>
<protein>
    <submittedName>
        <fullName evidence="3">Uncharacterized protein</fullName>
    </submittedName>
</protein>
<organism evidence="3 4">
    <name type="scientific">Jaapia argillacea MUCL 33604</name>
    <dbReference type="NCBI Taxonomy" id="933084"/>
    <lineage>
        <taxon>Eukaryota</taxon>
        <taxon>Fungi</taxon>
        <taxon>Dikarya</taxon>
        <taxon>Basidiomycota</taxon>
        <taxon>Agaricomycotina</taxon>
        <taxon>Agaricomycetes</taxon>
        <taxon>Agaricomycetidae</taxon>
        <taxon>Jaapiales</taxon>
        <taxon>Jaapiaceae</taxon>
        <taxon>Jaapia</taxon>
    </lineage>
</organism>
<sequence length="310" mass="33275">MPTGCSLGGIRTASAYSPGGGKPFKLCKASPFSGSLAGGATRLQSFIYGNKRYGSGYPYGGWGTYIDNRPLPFVFYPIPIYPNYYGGDAYTPQNGTRRPGGTVSVAMIKGDSGINATEVYRIIGDHFSVSVALNALVTSCAVENTTIFDLDPLARSFPLPQQVIQWYRASTFGLSLDSYSNTATLPSNMPISNDTAPPPLDADSPLPSGLNISLLTCLNTTIGASIPLVDPLPLTTMWDSLPSIIEGLITIAMILWILGAAMYHFCKAIWGWVCSLVHRLKEWTRGEKRPPSGQYVTLEDGIGGQGSDLR</sequence>
<dbReference type="InParanoid" id="A0A067PXY5"/>
<dbReference type="EMBL" id="KL197723">
    <property type="protein sequence ID" value="KDQ56137.1"/>
    <property type="molecule type" value="Genomic_DNA"/>
</dbReference>
<evidence type="ECO:0000256" key="2">
    <source>
        <dbReference type="SAM" id="Phobius"/>
    </source>
</evidence>
<feature type="compositionally biased region" description="Gly residues" evidence="1">
    <location>
        <begin position="301"/>
        <end position="310"/>
    </location>
</feature>
<evidence type="ECO:0000256" key="1">
    <source>
        <dbReference type="SAM" id="MobiDB-lite"/>
    </source>
</evidence>